<gene>
    <name evidence="1" type="ORF">N5B56_01770</name>
</gene>
<organism evidence="1 2">
    <name type="scientific">Eubacterium album</name>
    <dbReference type="NCBI Taxonomy" id="2978477"/>
    <lineage>
        <taxon>Bacteria</taxon>
        <taxon>Bacillati</taxon>
        <taxon>Bacillota</taxon>
        <taxon>Clostridia</taxon>
        <taxon>Eubacteriales</taxon>
        <taxon>Eubacteriaceae</taxon>
        <taxon>Eubacterium</taxon>
    </lineage>
</organism>
<accession>A0ABT2LX04</accession>
<dbReference type="InterPro" id="IPR043743">
    <property type="entry name" value="DUF5688"/>
</dbReference>
<name>A0ABT2LX04_9FIRM</name>
<evidence type="ECO:0000313" key="1">
    <source>
        <dbReference type="EMBL" id="MCT7397815.1"/>
    </source>
</evidence>
<dbReference type="Proteomes" id="UP001431199">
    <property type="component" value="Unassembled WGS sequence"/>
</dbReference>
<reference evidence="1" key="1">
    <citation type="submission" date="2022-09" db="EMBL/GenBank/DDBJ databases">
        <title>Eubacterium sp. LFL-14 isolated from human feces.</title>
        <authorList>
            <person name="Liu F."/>
        </authorList>
    </citation>
    <scope>NUCLEOTIDE SEQUENCE</scope>
    <source>
        <strain evidence="1">LFL-14</strain>
    </source>
</reference>
<dbReference type="EMBL" id="JAODBU010000002">
    <property type="protein sequence ID" value="MCT7397815.1"/>
    <property type="molecule type" value="Genomic_DNA"/>
</dbReference>
<evidence type="ECO:0000313" key="2">
    <source>
        <dbReference type="Proteomes" id="UP001431199"/>
    </source>
</evidence>
<comment type="caution">
    <text evidence="1">The sequence shown here is derived from an EMBL/GenBank/DDBJ whole genome shotgun (WGS) entry which is preliminary data.</text>
</comment>
<proteinExistence type="predicted"/>
<sequence>MNKKDKDIIIKVIKELENNIIGLSCELKSGIDVVSIECNVCFGNKNIETEVDVTQFIGRINEENSEDLQIFILNKLTDYSNKIRKDYINKIRKNNKGNIEEIIFSLVNPKGNEEKLKKVPHFYFLNLAVTYKKVKRKAIKIKDNKDNIIGYSFSDEDISNEMMKEMKTDKEELYRMAKEKTKDFLEFAVDKHVLGDIKTGEVLTFYSVYSQIPMLPTFGATALLYPEIFRKISEVEGSNLIIHAKYSNELIVHSEKCKVDVTEIYYNLLKKEDNNIRERLTDSKYYYNRETEQISMLGFFKL</sequence>
<keyword evidence="2" id="KW-1185">Reference proteome</keyword>
<dbReference type="Pfam" id="PF18941">
    <property type="entry name" value="DUF5688"/>
    <property type="match status" value="1"/>
</dbReference>
<dbReference type="RefSeq" id="WP_260978251.1">
    <property type="nucleotide sequence ID" value="NZ_JAODBU010000002.1"/>
</dbReference>
<protein>
    <submittedName>
        <fullName evidence="1">DUF5688 family protein</fullName>
    </submittedName>
</protein>